<dbReference type="InterPro" id="IPR037401">
    <property type="entry name" value="SnoaL-like"/>
</dbReference>
<comment type="caution">
    <text evidence="2">The sequence shown here is derived from an EMBL/GenBank/DDBJ whole genome shotgun (WGS) entry which is preliminary data.</text>
</comment>
<evidence type="ECO:0000313" key="3">
    <source>
        <dbReference type="Proteomes" id="UP000016568"/>
    </source>
</evidence>
<keyword evidence="3" id="KW-1185">Reference proteome</keyword>
<dbReference type="CDD" id="cd00531">
    <property type="entry name" value="NTF2_like"/>
    <property type="match status" value="1"/>
</dbReference>
<sequence length="155" mass="17400">MGAQVEEGVRDILDQWAIEAVLKRYARALDERAFDALDLCFTADAHLDYTCAGGPAGPYPDVKRWLEAVLPPIAEMQHFTTNVEITVDGNEARGTSYTLNINGLKVASGEVKHMIVGAQYIDQFRRTPDGWRIVDRREERFATFGHRFGPEDVTT</sequence>
<dbReference type="EMBL" id="BASZ01000013">
    <property type="protein sequence ID" value="GAD50918.1"/>
    <property type="molecule type" value="Genomic_DNA"/>
</dbReference>
<gene>
    <name evidence="2" type="ORF">NT2_13_00040</name>
</gene>
<dbReference type="Gene3D" id="3.10.450.50">
    <property type="match status" value="1"/>
</dbReference>
<dbReference type="Proteomes" id="UP000016568">
    <property type="component" value="Unassembled WGS sequence"/>
</dbReference>
<dbReference type="Pfam" id="PF13577">
    <property type="entry name" value="SnoaL_4"/>
    <property type="match status" value="1"/>
</dbReference>
<dbReference type="KEGG" id="ntd:EGO55_19885"/>
<dbReference type="AlphaFoldDB" id="U3A836"/>
<dbReference type="SUPFAM" id="SSF54427">
    <property type="entry name" value="NTF2-like"/>
    <property type="match status" value="1"/>
</dbReference>
<feature type="domain" description="SnoaL-like" evidence="1">
    <location>
        <begin position="11"/>
        <end position="137"/>
    </location>
</feature>
<organism evidence="2 3">
    <name type="scientific">Caenibius tardaugens NBRC 16725</name>
    <dbReference type="NCBI Taxonomy" id="1219035"/>
    <lineage>
        <taxon>Bacteria</taxon>
        <taxon>Pseudomonadati</taxon>
        <taxon>Pseudomonadota</taxon>
        <taxon>Alphaproteobacteria</taxon>
        <taxon>Sphingomonadales</taxon>
        <taxon>Erythrobacteraceae</taxon>
        <taxon>Caenibius</taxon>
    </lineage>
</organism>
<evidence type="ECO:0000259" key="1">
    <source>
        <dbReference type="Pfam" id="PF13577"/>
    </source>
</evidence>
<name>U3A836_9SPHN</name>
<reference evidence="2 3" key="1">
    <citation type="submission" date="2013-09" db="EMBL/GenBank/DDBJ databases">
        <title>Whole genome shotgun sequence of Novosphingobium tardaugens NBRC 16725.</title>
        <authorList>
            <person name="Isaki S."/>
            <person name="Hosoyama A."/>
            <person name="Tsuchikane K."/>
            <person name="Katsumata H."/>
            <person name="Ando Y."/>
            <person name="Yamazaki S."/>
            <person name="Fujita N."/>
        </authorList>
    </citation>
    <scope>NUCLEOTIDE SEQUENCE [LARGE SCALE GENOMIC DNA]</scope>
    <source>
        <strain evidence="2 3">NBRC 16725</strain>
    </source>
</reference>
<evidence type="ECO:0000313" key="2">
    <source>
        <dbReference type="EMBL" id="GAD50918.1"/>
    </source>
</evidence>
<proteinExistence type="predicted"/>
<dbReference type="InterPro" id="IPR032710">
    <property type="entry name" value="NTF2-like_dom_sf"/>
</dbReference>
<accession>U3A836</accession>
<dbReference type="RefSeq" id="WP_021691736.1">
    <property type="nucleotide sequence ID" value="NZ_BASZ01000013.1"/>
</dbReference>
<dbReference type="eggNOG" id="COG5517">
    <property type="taxonomic scope" value="Bacteria"/>
</dbReference>
<protein>
    <recommendedName>
        <fullName evidence="1">SnoaL-like domain-containing protein</fullName>
    </recommendedName>
</protein>
<dbReference type="OrthoDB" id="1492465at2"/>